<dbReference type="Pfam" id="PF00018">
    <property type="entry name" value="SH3_1"/>
    <property type="match status" value="2"/>
</dbReference>
<dbReference type="PROSITE" id="PS50002">
    <property type="entry name" value="SH3"/>
    <property type="match status" value="2"/>
</dbReference>
<comment type="subcellular location">
    <subcellularLocation>
        <location evidence="1">Secreted</location>
    </subcellularLocation>
</comment>
<gene>
    <name evidence="13" type="ORF">NAV_LOCUS2145</name>
</gene>
<feature type="signal peptide" evidence="10">
    <location>
        <begin position="1"/>
        <end position="19"/>
    </location>
</feature>
<keyword evidence="3 9" id="KW-0728">SH3 domain</keyword>
<dbReference type="InterPro" id="IPR000980">
    <property type="entry name" value="SH2"/>
</dbReference>
<organism evidence="13 14">
    <name type="scientific">Acanthocheilonema viteae</name>
    <name type="common">Filarial nematode worm</name>
    <name type="synonym">Dipetalonema viteae</name>
    <dbReference type="NCBI Taxonomy" id="6277"/>
    <lineage>
        <taxon>Eukaryota</taxon>
        <taxon>Metazoa</taxon>
        <taxon>Ecdysozoa</taxon>
        <taxon>Nematoda</taxon>
        <taxon>Chromadorea</taxon>
        <taxon>Rhabditida</taxon>
        <taxon>Spirurina</taxon>
        <taxon>Spiruromorpha</taxon>
        <taxon>Filarioidea</taxon>
        <taxon>Onchocercidae</taxon>
        <taxon>Acanthocheilonema</taxon>
    </lineage>
</organism>
<dbReference type="SUPFAM" id="SSF50044">
    <property type="entry name" value="SH3-domain"/>
    <property type="match status" value="1"/>
</dbReference>
<keyword evidence="14" id="KW-1185">Reference proteome</keyword>
<name>A0A498S6S7_ACAVI</name>
<reference evidence="13 14" key="1">
    <citation type="submission" date="2018-08" db="EMBL/GenBank/DDBJ databases">
        <authorList>
            <person name="Laetsch R D."/>
            <person name="Stevens L."/>
            <person name="Kumar S."/>
            <person name="Blaxter L. M."/>
        </authorList>
    </citation>
    <scope>NUCLEOTIDE SEQUENCE [LARGE SCALE GENOMIC DNA]</scope>
</reference>
<evidence type="ECO:0000256" key="9">
    <source>
        <dbReference type="PROSITE-ProRule" id="PRU00192"/>
    </source>
</evidence>
<dbReference type="Gene3D" id="2.30.30.40">
    <property type="entry name" value="SH3 Domains"/>
    <property type="match status" value="2"/>
</dbReference>
<dbReference type="InterPro" id="IPR001452">
    <property type="entry name" value="SH3_domain"/>
</dbReference>
<dbReference type="GO" id="GO:0005576">
    <property type="term" value="C:extracellular region"/>
    <property type="evidence" value="ECO:0007669"/>
    <property type="project" value="UniProtKB-SubCell"/>
</dbReference>
<dbReference type="SUPFAM" id="SSF55550">
    <property type="entry name" value="SH2 domain"/>
    <property type="match status" value="1"/>
</dbReference>
<dbReference type="EMBL" id="UPTC01000213">
    <property type="protein sequence ID" value="VBB27315.1"/>
    <property type="molecule type" value="Genomic_DNA"/>
</dbReference>
<keyword evidence="4" id="KW-0964">Secreted</keyword>
<accession>A0A498S6S7</accession>
<dbReference type="InterPro" id="IPR043539">
    <property type="entry name" value="Grb2-like"/>
</dbReference>
<evidence type="ECO:0000256" key="10">
    <source>
        <dbReference type="SAM" id="SignalP"/>
    </source>
</evidence>
<dbReference type="InterPro" id="IPR001534">
    <property type="entry name" value="Transthyretin-like"/>
</dbReference>
<dbReference type="PROSITE" id="PS50001">
    <property type="entry name" value="SH2"/>
    <property type="match status" value="1"/>
</dbReference>
<evidence type="ECO:0000256" key="6">
    <source>
        <dbReference type="ARBA" id="ARBA00022737"/>
    </source>
</evidence>
<dbReference type="CDD" id="cd11805">
    <property type="entry name" value="SH3_GRB2_like_C"/>
    <property type="match status" value="1"/>
</dbReference>
<dbReference type="FunFam" id="2.30.30.40:FF:000072">
    <property type="entry name" value="Unconventional Myosin IB"/>
    <property type="match status" value="1"/>
</dbReference>
<dbReference type="PANTHER" id="PTHR46037">
    <property type="entry name" value="PROTEIN ENHANCER OF SEVENLESS 2B"/>
    <property type="match status" value="1"/>
</dbReference>
<dbReference type="InterPro" id="IPR038479">
    <property type="entry name" value="Transthyretin-like_sf"/>
</dbReference>
<dbReference type="FunFam" id="3.30.505.10:FF:000022">
    <property type="entry name" value="Growth factor receptor-bound protein 2"/>
    <property type="match status" value="1"/>
</dbReference>
<dbReference type="PRINTS" id="PR00452">
    <property type="entry name" value="SH3DOMAIN"/>
</dbReference>
<dbReference type="InterPro" id="IPR036028">
    <property type="entry name" value="SH3-like_dom_sf"/>
</dbReference>
<evidence type="ECO:0000256" key="1">
    <source>
        <dbReference type="ARBA" id="ARBA00004613"/>
    </source>
</evidence>
<dbReference type="GO" id="GO:0016192">
    <property type="term" value="P:vesicle-mediated transport"/>
    <property type="evidence" value="ECO:0007669"/>
    <property type="project" value="UniProtKB-ARBA"/>
</dbReference>
<evidence type="ECO:0000256" key="2">
    <source>
        <dbReference type="ARBA" id="ARBA00010112"/>
    </source>
</evidence>
<sequence>MYRGVLGAIIVLLVCASHGRIIPQQHTGIQSYNVTGRLFCGTEPAPGIRVKLVDDDFGSDPDDELDAGYTDQHGYFKLSGNTNEMTTIDPHLKIYHDCNDGATPCQRRWKFELPNHYITNGEVPQKALNIGTWNLEAIMPDESHDLDKQKTRWLLFLSRTLPSTHANFNYLLSPSKSLPTKEEKIPQPAYNFVCHVGMRFASKVPAWSCYELMGLGCANGRCSAMEAVAEHDFNATAEDELSFRKNQILKVLNKDEDPHWYKAELDGHEGFIPSNYIRMNEHNWYLGKISRADAEALLLRSGNSDGAFLVRQSESSPGDFSISVRFQDSVQHFKVLRDNNGKYYLWVVKFNSINELINYHRSASVSRSHTILLQNMNSVTAQGTHLVQAMFDFKPQEDGELGFKRGDIITVTNREDENWWEGMLNGKAGMFPATYVCPFNNSASAH</sequence>
<evidence type="ECO:0000259" key="11">
    <source>
        <dbReference type="PROSITE" id="PS50001"/>
    </source>
</evidence>
<keyword evidence="5 10" id="KW-0732">Signal</keyword>
<dbReference type="AlphaFoldDB" id="A0A498S6S7"/>
<comment type="similarity">
    <text evidence="2">Belongs to the nematode transthyretin-like family.</text>
</comment>
<dbReference type="SMART" id="SM00326">
    <property type="entry name" value="SH3"/>
    <property type="match status" value="2"/>
</dbReference>
<evidence type="ECO:0000256" key="5">
    <source>
        <dbReference type="ARBA" id="ARBA00022729"/>
    </source>
</evidence>
<evidence type="ECO:0000256" key="4">
    <source>
        <dbReference type="ARBA" id="ARBA00022525"/>
    </source>
</evidence>
<dbReference type="Proteomes" id="UP000276991">
    <property type="component" value="Unassembled WGS sequence"/>
</dbReference>
<dbReference type="CDD" id="cd09941">
    <property type="entry name" value="SH2_Grb2_like"/>
    <property type="match status" value="1"/>
</dbReference>
<protein>
    <submittedName>
        <fullName evidence="13">Uncharacterized protein</fullName>
    </submittedName>
</protein>
<feature type="chain" id="PRO_5019867561" evidence="10">
    <location>
        <begin position="20"/>
        <end position="446"/>
    </location>
</feature>
<dbReference type="Gene3D" id="3.30.505.10">
    <property type="entry name" value="SH2 domain"/>
    <property type="match status" value="1"/>
</dbReference>
<keyword evidence="6" id="KW-0677">Repeat</keyword>
<feature type="domain" description="SH3" evidence="12">
    <location>
        <begin position="222"/>
        <end position="282"/>
    </location>
</feature>
<dbReference type="Pfam" id="PF01060">
    <property type="entry name" value="TTR-52"/>
    <property type="match status" value="1"/>
</dbReference>
<dbReference type="CDD" id="cd11804">
    <property type="entry name" value="SH3_GRB2_like_N"/>
    <property type="match status" value="1"/>
</dbReference>
<dbReference type="InterPro" id="IPR036860">
    <property type="entry name" value="SH2_dom_sf"/>
</dbReference>
<dbReference type="GO" id="GO:0009986">
    <property type="term" value="C:cell surface"/>
    <property type="evidence" value="ECO:0007669"/>
    <property type="project" value="InterPro"/>
</dbReference>
<dbReference type="PRINTS" id="PR00499">
    <property type="entry name" value="P67PHOX"/>
</dbReference>
<feature type="domain" description="SH2" evidence="11">
    <location>
        <begin position="284"/>
        <end position="376"/>
    </location>
</feature>
<dbReference type="PRINTS" id="PR00401">
    <property type="entry name" value="SH2DOMAIN"/>
</dbReference>
<evidence type="ECO:0000259" key="12">
    <source>
        <dbReference type="PROSITE" id="PS50002"/>
    </source>
</evidence>
<evidence type="ECO:0000313" key="13">
    <source>
        <dbReference type="EMBL" id="VBB27315.1"/>
    </source>
</evidence>
<evidence type="ECO:0000256" key="7">
    <source>
        <dbReference type="ARBA" id="ARBA00022999"/>
    </source>
</evidence>
<dbReference type="SMART" id="SM00252">
    <property type="entry name" value="SH2"/>
    <property type="match status" value="1"/>
</dbReference>
<proteinExistence type="inferred from homology"/>
<dbReference type="OrthoDB" id="10255964at2759"/>
<feature type="domain" description="SH3" evidence="12">
    <location>
        <begin position="382"/>
        <end position="441"/>
    </location>
</feature>
<dbReference type="Pfam" id="PF00017">
    <property type="entry name" value="SH2"/>
    <property type="match status" value="1"/>
</dbReference>
<dbReference type="Gene3D" id="2.60.40.3330">
    <property type="match status" value="1"/>
</dbReference>
<keyword evidence="7 8" id="KW-0727">SH2 domain</keyword>
<evidence type="ECO:0000313" key="14">
    <source>
        <dbReference type="Proteomes" id="UP000276991"/>
    </source>
</evidence>
<evidence type="ECO:0000256" key="8">
    <source>
        <dbReference type="PROSITE-ProRule" id="PRU00191"/>
    </source>
</evidence>
<evidence type="ECO:0000256" key="3">
    <source>
        <dbReference type="ARBA" id="ARBA00022443"/>
    </source>
</evidence>
<dbReference type="STRING" id="6277.A0A498S6S7"/>